<dbReference type="PANTHER" id="PTHR48081">
    <property type="entry name" value="AB HYDROLASE SUPERFAMILY PROTEIN C4A8.06C"/>
    <property type="match status" value="1"/>
</dbReference>
<proteinExistence type="predicted"/>
<dbReference type="Proteomes" id="UP000504638">
    <property type="component" value="Unplaced"/>
</dbReference>
<evidence type="ECO:0000259" key="2">
    <source>
        <dbReference type="Pfam" id="PF07859"/>
    </source>
</evidence>
<protein>
    <recommendedName>
        <fullName evidence="2">Alpha/beta hydrolase fold-3 domain-containing protein</fullName>
    </recommendedName>
</protein>
<evidence type="ECO:0000313" key="3">
    <source>
        <dbReference type="EMBL" id="KAF1809994.1"/>
    </source>
</evidence>
<evidence type="ECO:0000313" key="5">
    <source>
        <dbReference type="RefSeq" id="XP_033531625.1"/>
    </source>
</evidence>
<dbReference type="AlphaFoldDB" id="A0A6G1FW34"/>
<dbReference type="SUPFAM" id="SSF53474">
    <property type="entry name" value="alpha/beta-Hydrolases"/>
    <property type="match status" value="1"/>
</dbReference>
<organism evidence="3">
    <name type="scientific">Eremomyces bilateralis CBS 781.70</name>
    <dbReference type="NCBI Taxonomy" id="1392243"/>
    <lineage>
        <taxon>Eukaryota</taxon>
        <taxon>Fungi</taxon>
        <taxon>Dikarya</taxon>
        <taxon>Ascomycota</taxon>
        <taxon>Pezizomycotina</taxon>
        <taxon>Dothideomycetes</taxon>
        <taxon>Dothideomycetes incertae sedis</taxon>
        <taxon>Eremomycetales</taxon>
        <taxon>Eremomycetaceae</taxon>
        <taxon>Eremomyces</taxon>
    </lineage>
</organism>
<feature type="domain" description="Alpha/beta hydrolase fold-3" evidence="2">
    <location>
        <begin position="94"/>
        <end position="303"/>
    </location>
</feature>
<dbReference type="GeneID" id="54420609"/>
<keyword evidence="4" id="KW-1185">Reference proteome</keyword>
<keyword evidence="1" id="KW-0378">Hydrolase</keyword>
<dbReference type="InterPro" id="IPR013094">
    <property type="entry name" value="AB_hydrolase_3"/>
</dbReference>
<dbReference type="InterPro" id="IPR029058">
    <property type="entry name" value="AB_hydrolase_fold"/>
</dbReference>
<reference evidence="3 5" key="1">
    <citation type="submission" date="2020-01" db="EMBL/GenBank/DDBJ databases">
        <authorList>
            <consortium name="DOE Joint Genome Institute"/>
            <person name="Haridas S."/>
            <person name="Albert R."/>
            <person name="Binder M."/>
            <person name="Bloem J."/>
            <person name="Labutti K."/>
            <person name="Salamov A."/>
            <person name="Andreopoulos B."/>
            <person name="Baker S.E."/>
            <person name="Barry K."/>
            <person name="Bills G."/>
            <person name="Bluhm B.H."/>
            <person name="Cannon C."/>
            <person name="Castanera R."/>
            <person name="Culley D.E."/>
            <person name="Daum C."/>
            <person name="Ezra D."/>
            <person name="Gonzalez J.B."/>
            <person name="Henrissat B."/>
            <person name="Kuo A."/>
            <person name="Liang C."/>
            <person name="Lipzen A."/>
            <person name="Lutzoni F."/>
            <person name="Magnuson J."/>
            <person name="Mondo S."/>
            <person name="Nolan M."/>
            <person name="Ohm R."/>
            <person name="Pangilinan J."/>
            <person name="Park H.-J."/>
            <person name="Ramirez L."/>
            <person name="Alfaro M."/>
            <person name="Sun H."/>
            <person name="Tritt A."/>
            <person name="Yoshinaga Y."/>
            <person name="Zwiers L.-H."/>
            <person name="Turgeon B.G."/>
            <person name="Goodwin S.B."/>
            <person name="Spatafora J.W."/>
            <person name="Crous P.W."/>
            <person name="Grigoriev I.V."/>
        </authorList>
    </citation>
    <scope>NUCLEOTIDE SEQUENCE</scope>
    <source>
        <strain evidence="3 5">CBS 781.70</strain>
    </source>
</reference>
<dbReference type="GO" id="GO:0016787">
    <property type="term" value="F:hydrolase activity"/>
    <property type="evidence" value="ECO:0007669"/>
    <property type="project" value="UniProtKB-KW"/>
</dbReference>
<dbReference type="Pfam" id="PF07859">
    <property type="entry name" value="Abhydrolase_3"/>
    <property type="match status" value="1"/>
</dbReference>
<reference evidence="5" key="2">
    <citation type="submission" date="2020-04" db="EMBL/GenBank/DDBJ databases">
        <authorList>
            <consortium name="NCBI Genome Project"/>
        </authorList>
    </citation>
    <scope>NUCLEOTIDE SEQUENCE</scope>
    <source>
        <strain evidence="5">CBS 781.70</strain>
    </source>
</reference>
<reference evidence="5" key="3">
    <citation type="submission" date="2025-04" db="UniProtKB">
        <authorList>
            <consortium name="RefSeq"/>
        </authorList>
    </citation>
    <scope>IDENTIFICATION</scope>
    <source>
        <strain evidence="5">CBS 781.70</strain>
    </source>
</reference>
<name>A0A6G1FW34_9PEZI</name>
<dbReference type="Gene3D" id="3.40.50.1820">
    <property type="entry name" value="alpha/beta hydrolase"/>
    <property type="match status" value="1"/>
</dbReference>
<accession>A0A6G1FW34</accession>
<gene>
    <name evidence="3 5" type="ORF">P152DRAFT_461071</name>
</gene>
<dbReference type="PANTHER" id="PTHR48081:SF8">
    <property type="entry name" value="ALPHA_BETA HYDROLASE FOLD-3 DOMAIN-CONTAINING PROTEIN-RELATED"/>
    <property type="match status" value="1"/>
</dbReference>
<sequence>MASQAGQIRQPLQPSIRPILDPEYVTLHDSLVQYVEPLESKPWDPENRNKPSALAHAQPKLVDVGQCFDKVLGNVQLRVFVPEGEAPAKGWPCMVWYHGGGWVNGGLGSDNGFLSHVCRYTRCMAISVNYRHAPEDVYPAALEDSFWGFQWIRNNAATLSIDISRLVLGGCSAGGNLAAVMSLKAGLAKLSPAPVFQLLICPVIDCTATVNTAWATTQHSPFLTPGRMTWYQDRYLPNPSDRANWDVSPCFAPPETLALSPKTFVAIAECDLLAPEGLRYAELLRKAGVEVETKTYKGATHSILVLAGIHQIGQQLVHDACAVIARELGTEYDPSTSPILSQSG</sequence>
<evidence type="ECO:0000313" key="4">
    <source>
        <dbReference type="Proteomes" id="UP000504638"/>
    </source>
</evidence>
<dbReference type="EMBL" id="ML975169">
    <property type="protein sequence ID" value="KAF1809994.1"/>
    <property type="molecule type" value="Genomic_DNA"/>
</dbReference>
<dbReference type="InterPro" id="IPR050300">
    <property type="entry name" value="GDXG_lipolytic_enzyme"/>
</dbReference>
<dbReference type="RefSeq" id="XP_033531625.1">
    <property type="nucleotide sequence ID" value="XM_033680039.1"/>
</dbReference>
<evidence type="ECO:0000256" key="1">
    <source>
        <dbReference type="ARBA" id="ARBA00022801"/>
    </source>
</evidence>
<dbReference type="OrthoDB" id="408631at2759"/>